<dbReference type="Pfam" id="PF05899">
    <property type="entry name" value="Cupin_3"/>
    <property type="match status" value="1"/>
</dbReference>
<gene>
    <name evidence="3" type="ORF">GJ743_17325</name>
</gene>
<dbReference type="Gene3D" id="2.60.120.10">
    <property type="entry name" value="Jelly Rolls"/>
    <property type="match status" value="1"/>
</dbReference>
<dbReference type="PANTHER" id="PTHR40943:SF1">
    <property type="entry name" value="CYTOPLASMIC PROTEIN"/>
    <property type="match status" value="1"/>
</dbReference>
<dbReference type="CDD" id="cd02227">
    <property type="entry name" value="cupin_TM1112-like"/>
    <property type="match status" value="1"/>
</dbReference>
<dbReference type="OrthoDB" id="9799053at2"/>
<evidence type="ECO:0000259" key="2">
    <source>
        <dbReference type="Pfam" id="PF05899"/>
    </source>
</evidence>
<feature type="compositionally biased region" description="Basic and acidic residues" evidence="1">
    <location>
        <begin position="1"/>
        <end position="12"/>
    </location>
</feature>
<dbReference type="InterPro" id="IPR008579">
    <property type="entry name" value="UGlyAH_Cupin_dom"/>
</dbReference>
<evidence type="ECO:0000313" key="3">
    <source>
        <dbReference type="EMBL" id="MTH70133.1"/>
    </source>
</evidence>
<comment type="caution">
    <text evidence="3">The sequence shown here is derived from an EMBL/GenBank/DDBJ whole genome shotgun (WGS) entry which is preliminary data.</text>
</comment>
<feature type="domain" description="(S)-ureidoglycine aminohydrolase cupin" evidence="2">
    <location>
        <begin position="68"/>
        <end position="134"/>
    </location>
</feature>
<dbReference type="SUPFAM" id="SSF51182">
    <property type="entry name" value="RmlC-like cupins"/>
    <property type="match status" value="1"/>
</dbReference>
<evidence type="ECO:0000256" key="1">
    <source>
        <dbReference type="SAM" id="MobiDB-lite"/>
    </source>
</evidence>
<reference evidence="3 4" key="1">
    <citation type="submission" date="2019-11" db="EMBL/GenBank/DDBJ databases">
        <title>Agromyces kandeliae sp. nov., isolated from mangrove soil.</title>
        <authorList>
            <person name="Wang R."/>
        </authorList>
    </citation>
    <scope>NUCLEOTIDE SEQUENCE [LARGE SCALE GENOMIC DNA]</scope>
    <source>
        <strain evidence="3 4">JCM 11433</strain>
    </source>
</reference>
<dbReference type="RefSeq" id="WP_155053151.1">
    <property type="nucleotide sequence ID" value="NZ_BAAAIB010000010.1"/>
</dbReference>
<organism evidence="3 4">
    <name type="scientific">Agromyces bracchium</name>
    <dbReference type="NCBI Taxonomy" id="88376"/>
    <lineage>
        <taxon>Bacteria</taxon>
        <taxon>Bacillati</taxon>
        <taxon>Actinomycetota</taxon>
        <taxon>Actinomycetes</taxon>
        <taxon>Micrococcales</taxon>
        <taxon>Microbacteriaceae</taxon>
        <taxon>Agromyces</taxon>
    </lineage>
</organism>
<name>A0A6I3MII7_9MICO</name>
<proteinExistence type="predicted"/>
<dbReference type="InterPro" id="IPR014710">
    <property type="entry name" value="RmlC-like_jellyroll"/>
</dbReference>
<keyword evidence="4" id="KW-1185">Reference proteome</keyword>
<protein>
    <submittedName>
        <fullName evidence="3">DUF861 domain-containing protein</fullName>
    </submittedName>
</protein>
<dbReference type="PANTHER" id="PTHR40943">
    <property type="entry name" value="CYTOPLASMIC PROTEIN-RELATED"/>
    <property type="match status" value="1"/>
</dbReference>
<dbReference type="InterPro" id="IPR011051">
    <property type="entry name" value="RmlC_Cupin_sf"/>
</dbReference>
<dbReference type="AlphaFoldDB" id="A0A6I3MII7"/>
<feature type="region of interest" description="Disordered" evidence="1">
    <location>
        <begin position="1"/>
        <end position="21"/>
    </location>
</feature>
<dbReference type="Proteomes" id="UP000433071">
    <property type="component" value="Unassembled WGS sequence"/>
</dbReference>
<evidence type="ECO:0000313" key="4">
    <source>
        <dbReference type="Proteomes" id="UP000433071"/>
    </source>
</evidence>
<accession>A0A6I3MII7</accession>
<sequence length="139" mass="14788">MSETPESKDRTDAAASAVPAPAPTAVPTIASLRPLDRDLPTLAPKPTALTHGLLEASASIWAAAGLDVGYWECTPGRFTAVRDGYTEVCQLLAGRVTIEVDGEPPVTLVAGDTLVMPSGWRGVWDVHEHVRKLYVIVDD</sequence>
<dbReference type="EMBL" id="WMLB01000042">
    <property type="protein sequence ID" value="MTH70133.1"/>
    <property type="molecule type" value="Genomic_DNA"/>
</dbReference>